<name>A0A7W4J1S5_9PROT</name>
<comment type="caution">
    <text evidence="3">The sequence shown here is derived from an EMBL/GenBank/DDBJ whole genome shotgun (WGS) entry which is preliminary data.</text>
</comment>
<dbReference type="RefSeq" id="WP_182979609.1">
    <property type="nucleotide sequence ID" value="NZ_BAABGB010000007.1"/>
</dbReference>
<evidence type="ECO:0000313" key="3">
    <source>
        <dbReference type="EMBL" id="MBB2173110.1"/>
    </source>
</evidence>
<dbReference type="SUPFAM" id="SSF51735">
    <property type="entry name" value="NAD(P)-binding Rossmann-fold domains"/>
    <property type="match status" value="1"/>
</dbReference>
<protein>
    <submittedName>
        <fullName evidence="3">SDR family oxidoreductase</fullName>
    </submittedName>
</protein>
<dbReference type="InterPro" id="IPR029303">
    <property type="entry name" value="CapF_C"/>
</dbReference>
<dbReference type="Gene3D" id="2.60.120.10">
    <property type="entry name" value="Jelly Rolls"/>
    <property type="match status" value="1"/>
</dbReference>
<dbReference type="InterPro" id="IPR011051">
    <property type="entry name" value="RmlC_Cupin_sf"/>
</dbReference>
<evidence type="ECO:0000259" key="2">
    <source>
        <dbReference type="Pfam" id="PF14667"/>
    </source>
</evidence>
<reference evidence="3 4" key="1">
    <citation type="submission" date="2020-04" db="EMBL/GenBank/DDBJ databases">
        <title>Description of novel Gluconacetobacter.</title>
        <authorList>
            <person name="Sombolestani A."/>
        </authorList>
    </citation>
    <scope>NUCLEOTIDE SEQUENCE [LARGE SCALE GENOMIC DNA]</scope>
    <source>
        <strain evidence="3 4">LMG 27724</strain>
    </source>
</reference>
<feature type="domain" description="Capsular polysaccharide assembling protein CapF C-terminal" evidence="2">
    <location>
        <begin position="257"/>
        <end position="367"/>
    </location>
</feature>
<dbReference type="InterPro" id="IPR050177">
    <property type="entry name" value="Lipid_A_modif_metabolic_enz"/>
</dbReference>
<dbReference type="Pfam" id="PF01370">
    <property type="entry name" value="Epimerase"/>
    <property type="match status" value="1"/>
</dbReference>
<proteinExistence type="predicted"/>
<dbReference type="CDD" id="cd07007">
    <property type="entry name" value="cupin_CapF-like_C"/>
    <property type="match status" value="1"/>
</dbReference>
<dbReference type="InterPro" id="IPR014710">
    <property type="entry name" value="RmlC-like_jellyroll"/>
</dbReference>
<dbReference type="PANTHER" id="PTHR43245:SF55">
    <property type="entry name" value="NAD(P)-BINDING DOMAIN-CONTAINING PROTEIN"/>
    <property type="match status" value="1"/>
</dbReference>
<dbReference type="Pfam" id="PF14667">
    <property type="entry name" value="Polysacc_synt_C"/>
    <property type="match status" value="1"/>
</dbReference>
<dbReference type="InterPro" id="IPR001509">
    <property type="entry name" value="Epimerase_deHydtase"/>
</dbReference>
<organism evidence="3 4">
    <name type="scientific">Gluconacetobacter asukensis</name>
    <dbReference type="NCBI Taxonomy" id="1017181"/>
    <lineage>
        <taxon>Bacteria</taxon>
        <taxon>Pseudomonadati</taxon>
        <taxon>Pseudomonadota</taxon>
        <taxon>Alphaproteobacteria</taxon>
        <taxon>Acetobacterales</taxon>
        <taxon>Acetobacteraceae</taxon>
        <taxon>Gluconacetobacter</taxon>
    </lineage>
</organism>
<gene>
    <name evidence="3" type="ORF">HLH35_13445</name>
</gene>
<dbReference type="PANTHER" id="PTHR43245">
    <property type="entry name" value="BIFUNCTIONAL POLYMYXIN RESISTANCE PROTEIN ARNA"/>
    <property type="match status" value="1"/>
</dbReference>
<dbReference type="EMBL" id="JABEQE010000011">
    <property type="protein sequence ID" value="MBB2173110.1"/>
    <property type="molecule type" value="Genomic_DNA"/>
</dbReference>
<dbReference type="Gene3D" id="3.40.50.720">
    <property type="entry name" value="NAD(P)-binding Rossmann-like Domain"/>
    <property type="match status" value="1"/>
</dbReference>
<accession>A0A7W4J1S5</accession>
<evidence type="ECO:0000313" key="4">
    <source>
        <dbReference type="Proteomes" id="UP000577891"/>
    </source>
</evidence>
<keyword evidence="4" id="KW-1185">Reference proteome</keyword>
<dbReference type="SUPFAM" id="SSF51182">
    <property type="entry name" value="RmlC-like cupins"/>
    <property type="match status" value="1"/>
</dbReference>
<dbReference type="AlphaFoldDB" id="A0A7W4J1S5"/>
<dbReference type="InterPro" id="IPR036291">
    <property type="entry name" value="NAD(P)-bd_dom_sf"/>
</dbReference>
<dbReference type="Proteomes" id="UP000577891">
    <property type="component" value="Unassembled WGS sequence"/>
</dbReference>
<feature type="domain" description="NAD-dependent epimerase/dehydratase" evidence="1">
    <location>
        <begin position="8"/>
        <end position="182"/>
    </location>
</feature>
<sequence>MRSEARVVAVTGAGGFIGRNLVWRLREAGYDVRILMRGCTQAEIAAALAHADTVFHLAAAIRPREPDEFDRSVRFTHALAAEIAKAGRCPLVVYSSSRKITAPGAFGSATKASEEALFQLDRRGEAVVAAYRLPNVFGKWGRPNYNSCVATFCHNFARDLPIRIDDPNAPLSLLYIDDLTEHWCGLLRRPMVESGFHEAGPVHETTVGEVASILSAFAEDRRLGRIGDMESHLERSLYATFVAALPESAFTYGLTAHTDPRGNFMEVFRTQAAGQFSVFTSGPGVIRGGHYHHSKVEKFLVVHGQARFRFRNISSDERFEVKVSAGEPTIVETIPGWTHDVTNGGEDMLVCLLWANEAFDPLRPDTYPCPV</sequence>
<evidence type="ECO:0000259" key="1">
    <source>
        <dbReference type="Pfam" id="PF01370"/>
    </source>
</evidence>